<dbReference type="Pfam" id="PF04264">
    <property type="entry name" value="YceI"/>
    <property type="match status" value="1"/>
</dbReference>
<evidence type="ECO:0000313" key="4">
    <source>
        <dbReference type="Proteomes" id="UP000529637"/>
    </source>
</evidence>
<dbReference type="AlphaFoldDB" id="A0A7Y6TWY5"/>
<gene>
    <name evidence="3" type="ORF">HQN59_12385</name>
</gene>
<evidence type="ECO:0000313" key="3">
    <source>
        <dbReference type="EMBL" id="NUZ06560.1"/>
    </source>
</evidence>
<feature type="signal peptide" evidence="1">
    <location>
        <begin position="1"/>
        <end position="19"/>
    </location>
</feature>
<organism evidence="3 4">
    <name type="scientific">Piscinibacter koreensis</name>
    <dbReference type="NCBI Taxonomy" id="2742824"/>
    <lineage>
        <taxon>Bacteria</taxon>
        <taxon>Pseudomonadati</taxon>
        <taxon>Pseudomonadota</taxon>
        <taxon>Betaproteobacteria</taxon>
        <taxon>Burkholderiales</taxon>
        <taxon>Sphaerotilaceae</taxon>
        <taxon>Piscinibacter</taxon>
    </lineage>
</organism>
<dbReference type="InterPro" id="IPR036761">
    <property type="entry name" value="TTHA0802/YceI-like_sf"/>
</dbReference>
<dbReference type="InterPro" id="IPR007372">
    <property type="entry name" value="Lipid/polyisoprenoid-bd_YceI"/>
</dbReference>
<keyword evidence="4" id="KW-1185">Reference proteome</keyword>
<accession>A0A7Y6TWY5</accession>
<evidence type="ECO:0000259" key="2">
    <source>
        <dbReference type="SMART" id="SM00867"/>
    </source>
</evidence>
<evidence type="ECO:0000256" key="1">
    <source>
        <dbReference type="SAM" id="SignalP"/>
    </source>
</evidence>
<sequence length="189" mass="20067">MLKALYVSALCVAACAVSAEPVTFAIDPGHTVVTFEALHLGTSTQRGRLVAKEGSVVLDRAAKTGKADITLDMNSISTASTGLTGFLRGERAFNVAANPTARLVVDSMTFDGDKVASIAGTLTLNGKSQPMTLRAKRFNCYENAQLKREVCGGDFEGTLLRSQYGLGFLAQVTPDEIPLLVQVEGVRQQ</sequence>
<feature type="domain" description="Lipid/polyisoprenoid-binding YceI-like" evidence="2">
    <location>
        <begin position="23"/>
        <end position="186"/>
    </location>
</feature>
<dbReference type="RefSeq" id="WP_176069407.1">
    <property type="nucleotide sequence ID" value="NZ_JABWMJ010000005.1"/>
</dbReference>
<proteinExistence type="predicted"/>
<dbReference type="SMART" id="SM00867">
    <property type="entry name" value="YceI"/>
    <property type="match status" value="1"/>
</dbReference>
<keyword evidence="1" id="KW-0732">Signal</keyword>
<dbReference type="PANTHER" id="PTHR34406">
    <property type="entry name" value="PROTEIN YCEI"/>
    <property type="match status" value="1"/>
</dbReference>
<dbReference type="SUPFAM" id="SSF101874">
    <property type="entry name" value="YceI-like"/>
    <property type="match status" value="1"/>
</dbReference>
<dbReference type="EMBL" id="JABWMJ010000005">
    <property type="protein sequence ID" value="NUZ06560.1"/>
    <property type="molecule type" value="Genomic_DNA"/>
</dbReference>
<dbReference type="PANTHER" id="PTHR34406:SF2">
    <property type="entry name" value="PERIPLASMIC PROTEIN"/>
    <property type="match status" value="1"/>
</dbReference>
<feature type="chain" id="PRO_5030630217" evidence="1">
    <location>
        <begin position="20"/>
        <end position="189"/>
    </location>
</feature>
<name>A0A7Y6TWY5_9BURK</name>
<protein>
    <submittedName>
        <fullName evidence="3">YceI family protein</fullName>
    </submittedName>
</protein>
<dbReference type="Gene3D" id="2.40.128.110">
    <property type="entry name" value="Lipid/polyisoprenoid-binding, YceI-like"/>
    <property type="match status" value="1"/>
</dbReference>
<reference evidence="3 4" key="1">
    <citation type="submission" date="2020-06" db="EMBL/GenBank/DDBJ databases">
        <title>Schlegella sp. ID0723 isolated from air conditioner.</title>
        <authorList>
            <person name="Kim D.Y."/>
            <person name="Kim D.-U."/>
        </authorList>
    </citation>
    <scope>NUCLEOTIDE SEQUENCE [LARGE SCALE GENOMIC DNA]</scope>
    <source>
        <strain evidence="3 4">ID0723</strain>
    </source>
</reference>
<dbReference type="Proteomes" id="UP000529637">
    <property type="component" value="Unassembled WGS sequence"/>
</dbReference>
<comment type="caution">
    <text evidence="3">The sequence shown here is derived from an EMBL/GenBank/DDBJ whole genome shotgun (WGS) entry which is preliminary data.</text>
</comment>